<accession>A0ABW2GNR8</accession>
<comment type="caution">
    <text evidence="3">The sequence shown here is derived from an EMBL/GenBank/DDBJ whole genome shotgun (WGS) entry which is preliminary data.</text>
</comment>
<reference evidence="4" key="1">
    <citation type="journal article" date="2019" name="Int. J. Syst. Evol. Microbiol.">
        <title>The Global Catalogue of Microorganisms (GCM) 10K type strain sequencing project: providing services to taxonomists for standard genome sequencing and annotation.</title>
        <authorList>
            <consortium name="The Broad Institute Genomics Platform"/>
            <consortium name="The Broad Institute Genome Sequencing Center for Infectious Disease"/>
            <person name="Wu L."/>
            <person name="Ma J."/>
        </authorList>
    </citation>
    <scope>NUCLEOTIDE SEQUENCE [LARGE SCALE GENOMIC DNA]</scope>
    <source>
        <strain evidence="4">CGMCC 1.9106</strain>
    </source>
</reference>
<evidence type="ECO:0000313" key="3">
    <source>
        <dbReference type="EMBL" id="MFC7241697.1"/>
    </source>
</evidence>
<evidence type="ECO:0000256" key="2">
    <source>
        <dbReference type="SAM" id="MobiDB-lite"/>
    </source>
</evidence>
<keyword evidence="4" id="KW-1185">Reference proteome</keyword>
<evidence type="ECO:0000256" key="1">
    <source>
        <dbReference type="ARBA" id="ARBA00005254"/>
    </source>
</evidence>
<dbReference type="RefSeq" id="WP_376805149.1">
    <property type="nucleotide sequence ID" value="NZ_JBHTAC010000003.1"/>
</dbReference>
<name>A0ABW2GNR8_9ACTN</name>
<dbReference type="Proteomes" id="UP001596392">
    <property type="component" value="Unassembled WGS sequence"/>
</dbReference>
<proteinExistence type="inferred from homology"/>
<evidence type="ECO:0000313" key="4">
    <source>
        <dbReference type="Proteomes" id="UP001596392"/>
    </source>
</evidence>
<dbReference type="SUPFAM" id="SSF52096">
    <property type="entry name" value="ClpP/crotonase"/>
    <property type="match status" value="1"/>
</dbReference>
<dbReference type="Gene3D" id="1.10.12.10">
    <property type="entry name" value="Lyase 2-enoyl-coa Hydratase, Chain A, domain 2"/>
    <property type="match status" value="1"/>
</dbReference>
<dbReference type="InterPro" id="IPR029045">
    <property type="entry name" value="ClpP/crotonase-like_dom_sf"/>
</dbReference>
<evidence type="ECO:0008006" key="5">
    <source>
        <dbReference type="Google" id="ProtNLM"/>
    </source>
</evidence>
<comment type="similarity">
    <text evidence="1">Belongs to the enoyl-CoA hydratase/isomerase family.</text>
</comment>
<feature type="region of interest" description="Disordered" evidence="2">
    <location>
        <begin position="45"/>
        <end position="68"/>
    </location>
</feature>
<sequence>MSGPYWIARNAPLAIAATRRIVATTEGVASADAFPIQDPLVKPVAESADAREGASAFAQKRPPRWTGR</sequence>
<dbReference type="EMBL" id="JBHTAC010000003">
    <property type="protein sequence ID" value="MFC7241697.1"/>
    <property type="molecule type" value="Genomic_DNA"/>
</dbReference>
<dbReference type="InterPro" id="IPR014748">
    <property type="entry name" value="Enoyl-CoA_hydra_C"/>
</dbReference>
<organism evidence="3 4">
    <name type="scientific">Catellatospora aurea</name>
    <dbReference type="NCBI Taxonomy" id="1337874"/>
    <lineage>
        <taxon>Bacteria</taxon>
        <taxon>Bacillati</taxon>
        <taxon>Actinomycetota</taxon>
        <taxon>Actinomycetes</taxon>
        <taxon>Micromonosporales</taxon>
        <taxon>Micromonosporaceae</taxon>
        <taxon>Catellatospora</taxon>
    </lineage>
</organism>
<gene>
    <name evidence="3" type="ORF">ACFQO7_04300</name>
</gene>
<protein>
    <recommendedName>
        <fullName evidence="5">Enoyl-CoA hydratase/isomerase-like protein</fullName>
    </recommendedName>
</protein>